<dbReference type="Proteomes" id="UP000831701">
    <property type="component" value="Chromosome 16"/>
</dbReference>
<name>A0ACB8W064_9TELE</name>
<sequence length="2284" mass="246245">MAAEAGWSYKQAHTSSPPLTLGNSRVVEGPAPLKELGSRAQAMRGVSEVTFHVPIAQSFVQGLGRPRAPATTATCKPHCTAPHGPSCMVVSLLEGGPTCLPFRAEPGRVLWAKTRPPGAACEPQPQAWLQGGAQWILGGGNRFQISVLGALWARSRLLVVRMLSTGQIRWCLWAPLVLLALVSNFPSQAQGQVPAPRRLRFKVLSPSKLLVAWKEPKGDFDSYLFLYNSIPGFLGVARGRRESGLGTTGFHLCFLQDDVVLMASSGQDLQQVLGQWFAAEKGWRALSGWVERSCLKWRSSSISGSCSQVSEGKMEREIDRRIGAASSSYVVGVPDRRWLARSLRDRGGVPGMSHREEASPRGRPRTRWRDYASRLAWERLGVPPEELEEVSGVREVWASLLRLAASATRSRIKRLKMDGWIKSGQQKEIIVSKSDTKVLITDYNPSKEYTISVIAVSGSEQSRPLQGRHKAAERSENDGGDKAGPQRLTDSVVPPEDANEISGVVFLDFALDDSQTEGLEEDKQKEKSKAQQTETVDQFVCRTEAIADIVILVDGSWSIGRLNFRLVRMFLENLVNAFDVGIDKTRIGLAQYSGDPRIEWHLNAFSTKDAVIDAVKNLPYKGGNTLTGLALTYILENCFKPEAGSRAGVPKIGILITDGKSQDDVIPSAESLRNAGVELFAIGVKNADENELVSIASEPDETHVYNVADFNIMSSIVEGLTKTVCEQVEQQDKDIKQKHIPEKTGAPFNLLTSDVTARSFQVSWSPAPGNVEKYRVVYYPSLGGQPQEAVVDGSETSVVLQHLSSLTEYQLAVFAVYANGASEALRGSETTLALPTVTGLQLFDVTRSTMKARWDSVDGVSGYMLLYAPLTDGGDLDEKEIKVSDAVTELELDGLMPHTEYTVTVYAMYGEEAGDPVTSQETTLQLSPPRNLQFSDITHNSAHISWDAAPGGVQGYRIVWVKTDELVSQEVEVGVGNSYDLYDLTPLMEYSVAIFAVYDEGQSEPLTDGFTTTPVPGPLNLRSSGVGTDSFQVSWDHSASDIVLYRLSWAPFAGGDTKEVVLSGSDNRYVLTSLSPSTEYEVMLTAVFKDESESDTVSVVETTSARQAVRNLQLSDETTQSLEASWELEDPHVESYRVTYAGLRGDHKEESVSVPRGQRRAVLQPLQSDTQYRVTVTPVYTDRQDGISVSALGATLPLLSPGNLRVSEEWYNRFRVTWDPPQTPTVGYRIVYQPIYVPGPLLETTVGEDVNSLLLLNLLSGTEYSVQVTASYPTGQSEPLLLNAKTMLLGVSGLSTYQIRPNSMCVQWQPLLHATLYRVSIQSPLNGQKQEVSLEGGTSRQCFYDLTPSSQYQISIHTQMQELEGPSVSITDMTLPAPTQAPTEPPTTEPPPTLPPAKEVCKEAKADLAFLVDGSWSIGDDNFMKITRFLYSTMGSLDLIGPDGTQVAIAQFSDDARTEFTLSSHGNKEALLEAIQKIRYKGGNTKTAEQKISHEISSSPHKEKGRGSQLSQGRAIKHVKESIFTSEAGARRGVPKVLVVLTDGRSQDDVNKVSKEMQMDGYIIFAIGFADADYGELVNIASKPSDRHVFFVDDLDAVKKIEEQLITFVCEAATATCPSVLMSGNTLAGFRMMEKFGLVEKEYSTIPGVSLEPGSFNSFPCYRLHRDALVSQPTKYLHPEGLPSDYTISMMLRLLPETPQEPFALWEILNKDNEPLVGLILDNSGKTLTFFNNDYKGDFQTITFEGNEIKKIFHGSFHKLHVTISKTSVKVVLDCSVVGEKSISAAGNITTDGVEVLGRLVRSRGRRDNSAPSENVLTDNIVIAFQLQMFDIICSTSWASRDKCCELPALRVEEQCPPMPHACTCSQDSKGPPGPSGPPGGPGIRGARGDRGEPGVTGPQGPVGEIGPPGPSGPPGPQGPSGLSIQGPPGAAGEKGERGEIGPAGQMGVPGSPGSPGRDGPPGGRGLPGNAGPQGRQGPPGPVGAPGAPGAPGPGGSAGAQGDQGIPGPAGTKGDKGERGDVQSQAAVRAIARQVCEQLIQSHLSRYNSILNQIPVQSEVSVRTVPGPPGEPGRRGPPGPQGEPGPSGRPGFPGSNGQSGRPGERGLPGEKGERGNPGIGSQGPRGPPGPPGLPGEGRTGSQGPPGRPGNPGTPGRSGNPGSTGPAGPPGYCDQNSCLGYNVGVQPLPHGGYQPYNQPYNQLYNPAAVAYDDQGREDEEEEEEQDPYYRGYPPQYYPQQPSQLAHGYRSSPTHSEDTELRSPGVARRFPRGAVRVIAESEEGGL</sequence>
<evidence type="ECO:0000313" key="1">
    <source>
        <dbReference type="EMBL" id="KAI3360868.1"/>
    </source>
</evidence>
<comment type="caution">
    <text evidence="1">The sequence shown here is derived from an EMBL/GenBank/DDBJ whole genome shotgun (WGS) entry which is preliminary data.</text>
</comment>
<organism evidence="1 2">
    <name type="scientific">Scortum barcoo</name>
    <name type="common">barcoo grunter</name>
    <dbReference type="NCBI Taxonomy" id="214431"/>
    <lineage>
        <taxon>Eukaryota</taxon>
        <taxon>Metazoa</taxon>
        <taxon>Chordata</taxon>
        <taxon>Craniata</taxon>
        <taxon>Vertebrata</taxon>
        <taxon>Euteleostomi</taxon>
        <taxon>Actinopterygii</taxon>
        <taxon>Neopterygii</taxon>
        <taxon>Teleostei</taxon>
        <taxon>Neoteleostei</taxon>
        <taxon>Acanthomorphata</taxon>
        <taxon>Eupercaria</taxon>
        <taxon>Centrarchiformes</taxon>
        <taxon>Terapontoidei</taxon>
        <taxon>Terapontidae</taxon>
        <taxon>Scortum</taxon>
    </lineage>
</organism>
<evidence type="ECO:0000313" key="2">
    <source>
        <dbReference type="Proteomes" id="UP000831701"/>
    </source>
</evidence>
<proteinExistence type="predicted"/>
<dbReference type="EMBL" id="CM041546">
    <property type="protein sequence ID" value="KAI3360868.1"/>
    <property type="molecule type" value="Genomic_DNA"/>
</dbReference>
<gene>
    <name evidence="1" type="ORF">L3Q82_013081</name>
</gene>
<reference evidence="1" key="1">
    <citation type="submission" date="2022-04" db="EMBL/GenBank/DDBJ databases">
        <title>Jade perch genome.</title>
        <authorList>
            <person name="Chao B."/>
        </authorList>
    </citation>
    <scope>NUCLEOTIDE SEQUENCE</scope>
    <source>
        <strain evidence="1">CB-2022</strain>
    </source>
</reference>
<protein>
    <submittedName>
        <fullName evidence="1">Uncharacterized protein</fullName>
    </submittedName>
</protein>
<accession>A0ACB8W064</accession>
<keyword evidence="2" id="KW-1185">Reference proteome</keyword>